<dbReference type="EMBL" id="CAJJDM010000103">
    <property type="protein sequence ID" value="CAD8096221.1"/>
    <property type="molecule type" value="Genomic_DNA"/>
</dbReference>
<comment type="caution">
    <text evidence="1">The sequence shown here is derived from an EMBL/GenBank/DDBJ whole genome shotgun (WGS) entry which is preliminary data.</text>
</comment>
<gene>
    <name evidence="1" type="ORF">PPRIM_AZ9-3.1.T1000163</name>
</gene>
<organism evidence="1 2">
    <name type="scientific">Paramecium primaurelia</name>
    <dbReference type="NCBI Taxonomy" id="5886"/>
    <lineage>
        <taxon>Eukaryota</taxon>
        <taxon>Sar</taxon>
        <taxon>Alveolata</taxon>
        <taxon>Ciliophora</taxon>
        <taxon>Intramacronucleata</taxon>
        <taxon>Oligohymenophorea</taxon>
        <taxon>Peniculida</taxon>
        <taxon>Parameciidae</taxon>
        <taxon>Paramecium</taxon>
    </lineage>
</organism>
<keyword evidence="2" id="KW-1185">Reference proteome</keyword>
<evidence type="ECO:0000313" key="1">
    <source>
        <dbReference type="EMBL" id="CAD8096221.1"/>
    </source>
</evidence>
<dbReference type="OMA" id="YNQKYWI"/>
<sequence>MEFNNNVISKIPSLKQADNSFQRYQNPLNELQIKSESNSFEQKQPNYLIPMQPYIFYPSTPIYPILGEIKSEYIEQANQFMKHGIQHSLASMIQQQINTQNEFKTNQTVYGCKKMCEIDSMLIGRYYNQKYWIFQNSNQNYKIDQTQTQNTDWLKSRLKHRYKSQIYASFLEMIDLIQEEGELFMNARTQAIKLQNIKVFQNLERQIQKLVKSKKNFDVFLLEIQKVLADFIFSSLN</sequence>
<dbReference type="AlphaFoldDB" id="A0A8S1NZI4"/>
<dbReference type="Proteomes" id="UP000688137">
    <property type="component" value="Unassembled WGS sequence"/>
</dbReference>
<evidence type="ECO:0000313" key="2">
    <source>
        <dbReference type="Proteomes" id="UP000688137"/>
    </source>
</evidence>
<name>A0A8S1NZI4_PARPR</name>
<accession>A0A8S1NZI4</accession>
<protein>
    <submittedName>
        <fullName evidence="1">Uncharacterized protein</fullName>
    </submittedName>
</protein>
<proteinExistence type="predicted"/>
<reference evidence="1" key="1">
    <citation type="submission" date="2021-01" db="EMBL/GenBank/DDBJ databases">
        <authorList>
            <consortium name="Genoscope - CEA"/>
            <person name="William W."/>
        </authorList>
    </citation>
    <scope>NUCLEOTIDE SEQUENCE</scope>
</reference>